<dbReference type="Pfam" id="PF05368">
    <property type="entry name" value="NmrA"/>
    <property type="match status" value="1"/>
</dbReference>
<accession>A0ABR2W2T7</accession>
<dbReference type="Gene3D" id="3.90.25.10">
    <property type="entry name" value="UDP-galactose 4-epimerase, domain 1"/>
    <property type="match status" value="1"/>
</dbReference>
<dbReference type="Gene3D" id="3.40.50.720">
    <property type="entry name" value="NAD(P)-binding Rossmann-like Domain"/>
    <property type="match status" value="1"/>
</dbReference>
<sequence length="294" mass="32539">MTLAVLVVGATGALGQNIVKALLQKEGLVKVSVLIRDANKVPKQWENKVQVFIGDLTQPSSLTQACQNQEVVVSAVQGGRDIIIDGQKNLLDAIKLSGSVKHFFPSTFALDLFQLNDELAPLGLTLRREFADYLAADKSNLKVTHVLNGCFVETLFNPKVWDAKSSTLYIWGDGDTRFDIINMEDTGKFVAEAILDPSVDSRFECNGEDISFNEIAERLEMVFGVTVKRESLGTVEELRSFVKSQQEQNPGVPIPEQYLLPIVSGVGKLEHLQNLNYPDFKPKSLEQYIALGRI</sequence>
<evidence type="ECO:0000256" key="2">
    <source>
        <dbReference type="ARBA" id="ARBA00023002"/>
    </source>
</evidence>
<name>A0ABR2W2T7_9FUNG</name>
<protein>
    <recommendedName>
        <fullName evidence="4">NmrA-like domain-containing protein</fullName>
    </recommendedName>
</protein>
<dbReference type="InterPro" id="IPR008030">
    <property type="entry name" value="NmrA-like"/>
</dbReference>
<evidence type="ECO:0000313" key="6">
    <source>
        <dbReference type="Proteomes" id="UP001479436"/>
    </source>
</evidence>
<evidence type="ECO:0000259" key="4">
    <source>
        <dbReference type="Pfam" id="PF05368"/>
    </source>
</evidence>
<keyword evidence="6" id="KW-1185">Reference proteome</keyword>
<feature type="chain" id="PRO_5045948870" description="NmrA-like domain-containing protein" evidence="3">
    <location>
        <begin position="16"/>
        <end position="294"/>
    </location>
</feature>
<dbReference type="Proteomes" id="UP001479436">
    <property type="component" value="Unassembled WGS sequence"/>
</dbReference>
<keyword evidence="2" id="KW-0560">Oxidoreductase</keyword>
<keyword evidence="1" id="KW-0521">NADP</keyword>
<evidence type="ECO:0000256" key="3">
    <source>
        <dbReference type="SAM" id="SignalP"/>
    </source>
</evidence>
<gene>
    <name evidence="5" type="ORF">K7432_006271</name>
</gene>
<keyword evidence="3" id="KW-0732">Signal</keyword>
<dbReference type="InterPro" id="IPR051609">
    <property type="entry name" value="NmrA/Isoflavone_reductase-like"/>
</dbReference>
<dbReference type="EMBL" id="JASJQH010007146">
    <property type="protein sequence ID" value="KAK9717358.1"/>
    <property type="molecule type" value="Genomic_DNA"/>
</dbReference>
<dbReference type="PANTHER" id="PTHR47706">
    <property type="entry name" value="NMRA-LIKE FAMILY PROTEIN"/>
    <property type="match status" value="1"/>
</dbReference>
<evidence type="ECO:0000313" key="5">
    <source>
        <dbReference type="EMBL" id="KAK9717358.1"/>
    </source>
</evidence>
<proteinExistence type="predicted"/>
<reference evidence="5 6" key="1">
    <citation type="submission" date="2023-04" db="EMBL/GenBank/DDBJ databases">
        <title>Genome of Basidiobolus ranarum AG-B5.</title>
        <authorList>
            <person name="Stajich J.E."/>
            <person name="Carter-House D."/>
            <person name="Gryganskyi A."/>
        </authorList>
    </citation>
    <scope>NUCLEOTIDE SEQUENCE [LARGE SCALE GENOMIC DNA]</scope>
    <source>
        <strain evidence="5 6">AG-B5</strain>
    </source>
</reference>
<organism evidence="5 6">
    <name type="scientific">Basidiobolus ranarum</name>
    <dbReference type="NCBI Taxonomy" id="34480"/>
    <lineage>
        <taxon>Eukaryota</taxon>
        <taxon>Fungi</taxon>
        <taxon>Fungi incertae sedis</taxon>
        <taxon>Zoopagomycota</taxon>
        <taxon>Entomophthoromycotina</taxon>
        <taxon>Basidiobolomycetes</taxon>
        <taxon>Basidiobolales</taxon>
        <taxon>Basidiobolaceae</taxon>
        <taxon>Basidiobolus</taxon>
    </lineage>
</organism>
<dbReference type="InterPro" id="IPR036291">
    <property type="entry name" value="NAD(P)-bd_dom_sf"/>
</dbReference>
<comment type="caution">
    <text evidence="5">The sequence shown here is derived from an EMBL/GenBank/DDBJ whole genome shotgun (WGS) entry which is preliminary data.</text>
</comment>
<feature type="signal peptide" evidence="3">
    <location>
        <begin position="1"/>
        <end position="15"/>
    </location>
</feature>
<dbReference type="PANTHER" id="PTHR47706:SF9">
    <property type="entry name" value="NMRA-LIKE DOMAIN-CONTAINING PROTEIN-RELATED"/>
    <property type="match status" value="1"/>
</dbReference>
<evidence type="ECO:0000256" key="1">
    <source>
        <dbReference type="ARBA" id="ARBA00022857"/>
    </source>
</evidence>
<dbReference type="SUPFAM" id="SSF51735">
    <property type="entry name" value="NAD(P)-binding Rossmann-fold domains"/>
    <property type="match status" value="1"/>
</dbReference>
<feature type="domain" description="NmrA-like" evidence="4">
    <location>
        <begin position="4"/>
        <end position="240"/>
    </location>
</feature>